<dbReference type="STRING" id="48269.A0A183M4H4"/>
<name>A0A183M4H4_9TREM</name>
<protein>
    <submittedName>
        <fullName evidence="1">Uncharacterized protein</fullName>
    </submittedName>
</protein>
<evidence type="ECO:0000313" key="1">
    <source>
        <dbReference type="EMBL" id="VDO92630.1"/>
    </source>
</evidence>
<dbReference type="Proteomes" id="UP000277204">
    <property type="component" value="Unassembled WGS sequence"/>
</dbReference>
<accession>A0A183M4H4</accession>
<gene>
    <name evidence="1" type="ORF">SMRZ_LOCUS10949</name>
</gene>
<proteinExistence type="predicted"/>
<dbReference type="AlphaFoldDB" id="A0A183M4H4"/>
<keyword evidence="2" id="KW-1185">Reference proteome</keyword>
<sequence>MNVIKSYPPTNHSNDDDNDQFYERLQSITDKCPRKDLTILMRDLNANIGIDNTGYEQEERVSMDWKGHLMKM</sequence>
<dbReference type="EMBL" id="UZAI01005911">
    <property type="protein sequence ID" value="VDO92630.1"/>
    <property type="molecule type" value="Genomic_DNA"/>
</dbReference>
<organism evidence="1 2">
    <name type="scientific">Schistosoma margrebowiei</name>
    <dbReference type="NCBI Taxonomy" id="48269"/>
    <lineage>
        <taxon>Eukaryota</taxon>
        <taxon>Metazoa</taxon>
        <taxon>Spiralia</taxon>
        <taxon>Lophotrochozoa</taxon>
        <taxon>Platyhelminthes</taxon>
        <taxon>Trematoda</taxon>
        <taxon>Digenea</taxon>
        <taxon>Strigeidida</taxon>
        <taxon>Schistosomatoidea</taxon>
        <taxon>Schistosomatidae</taxon>
        <taxon>Schistosoma</taxon>
    </lineage>
</organism>
<reference evidence="1 2" key="1">
    <citation type="submission" date="2018-11" db="EMBL/GenBank/DDBJ databases">
        <authorList>
            <consortium name="Pathogen Informatics"/>
        </authorList>
    </citation>
    <scope>NUCLEOTIDE SEQUENCE [LARGE SCALE GENOMIC DNA]</scope>
    <source>
        <strain evidence="1 2">Zambia</strain>
    </source>
</reference>
<evidence type="ECO:0000313" key="2">
    <source>
        <dbReference type="Proteomes" id="UP000277204"/>
    </source>
</evidence>